<dbReference type="PANTHER" id="PTHR41252:SF1">
    <property type="entry name" value="BLR2505 PROTEIN"/>
    <property type="match status" value="1"/>
</dbReference>
<dbReference type="SUPFAM" id="SSF54427">
    <property type="entry name" value="NTF2-like"/>
    <property type="match status" value="1"/>
</dbReference>
<evidence type="ECO:0000259" key="1">
    <source>
        <dbReference type="Pfam" id="PF12680"/>
    </source>
</evidence>
<dbReference type="Pfam" id="PF12680">
    <property type="entry name" value="SnoaL_2"/>
    <property type="match status" value="1"/>
</dbReference>
<dbReference type="RefSeq" id="WP_169456204.1">
    <property type="nucleotide sequence ID" value="NZ_CP051774.1"/>
</dbReference>
<dbReference type="AlphaFoldDB" id="A0A858RMV1"/>
<dbReference type="PANTHER" id="PTHR41252">
    <property type="entry name" value="BLR2505 PROTEIN"/>
    <property type="match status" value="1"/>
</dbReference>
<dbReference type="EMBL" id="CP051774">
    <property type="protein sequence ID" value="QJE97778.1"/>
    <property type="molecule type" value="Genomic_DNA"/>
</dbReference>
<reference evidence="2 3" key="1">
    <citation type="submission" date="2020-04" db="EMBL/GenBank/DDBJ databases">
        <title>Luteolibacter sp. G-1-1-1 isolated from soil.</title>
        <authorList>
            <person name="Dahal R.H."/>
        </authorList>
    </citation>
    <scope>NUCLEOTIDE SEQUENCE [LARGE SCALE GENOMIC DNA]</scope>
    <source>
        <strain evidence="2 3">G-1-1-1</strain>
    </source>
</reference>
<accession>A0A858RMV1</accession>
<dbReference type="KEGG" id="luo:HHL09_18990"/>
<protein>
    <submittedName>
        <fullName evidence="2">Nuclear transport factor 2 family protein</fullName>
    </submittedName>
</protein>
<organism evidence="2 3">
    <name type="scientific">Luteolibacter luteus</name>
    <dbReference type="NCBI Taxonomy" id="2728835"/>
    <lineage>
        <taxon>Bacteria</taxon>
        <taxon>Pseudomonadati</taxon>
        <taxon>Verrucomicrobiota</taxon>
        <taxon>Verrucomicrobiia</taxon>
        <taxon>Verrucomicrobiales</taxon>
        <taxon>Verrucomicrobiaceae</taxon>
        <taxon>Luteolibacter</taxon>
    </lineage>
</organism>
<dbReference type="InterPro" id="IPR032710">
    <property type="entry name" value="NTF2-like_dom_sf"/>
</dbReference>
<sequence>MHSHAKHLTAAAIIAAGSPLMSHAETSNNTEANKRSVQAAFDRWRAGTGNPFELLADDATWTITGNSAASKTYETKEAFMEAVIRPFAARVSKPLVPTMRNLYADGDTVIALFDAETMAKDGKPYRNTYAWFMQMRDGKMIKVTAFYDSLAFDDLWKRVPVTK</sequence>
<name>A0A858RMV1_9BACT</name>
<evidence type="ECO:0000313" key="2">
    <source>
        <dbReference type="EMBL" id="QJE97778.1"/>
    </source>
</evidence>
<proteinExistence type="predicted"/>
<evidence type="ECO:0000313" key="3">
    <source>
        <dbReference type="Proteomes" id="UP000501812"/>
    </source>
</evidence>
<feature type="domain" description="SnoaL-like" evidence="1">
    <location>
        <begin position="37"/>
        <end position="141"/>
    </location>
</feature>
<dbReference type="InterPro" id="IPR037401">
    <property type="entry name" value="SnoaL-like"/>
</dbReference>
<gene>
    <name evidence="2" type="ORF">HHL09_18990</name>
</gene>
<dbReference type="Proteomes" id="UP000501812">
    <property type="component" value="Chromosome"/>
</dbReference>
<keyword evidence="3" id="KW-1185">Reference proteome</keyword>
<dbReference type="Gene3D" id="3.10.450.50">
    <property type="match status" value="1"/>
</dbReference>